<protein>
    <recommendedName>
        <fullName evidence="3">DUF1963 domain-containing protein</fullName>
    </recommendedName>
</protein>
<dbReference type="Proteomes" id="UP000254425">
    <property type="component" value="Chromosome"/>
</dbReference>
<dbReference type="AlphaFoldDB" id="A0A345XZ00"/>
<evidence type="ECO:0000313" key="2">
    <source>
        <dbReference type="Proteomes" id="UP000254425"/>
    </source>
</evidence>
<organism evidence="1 2">
    <name type="scientific">Streptomyces armeniacus</name>
    <dbReference type="NCBI Taxonomy" id="83291"/>
    <lineage>
        <taxon>Bacteria</taxon>
        <taxon>Bacillati</taxon>
        <taxon>Actinomycetota</taxon>
        <taxon>Actinomycetes</taxon>
        <taxon>Kitasatosporales</taxon>
        <taxon>Streptomycetaceae</taxon>
        <taxon>Streptomyces</taxon>
    </lineage>
</organism>
<dbReference type="RefSeq" id="WP_208884080.1">
    <property type="nucleotide sequence ID" value="NZ_CP031320.1"/>
</dbReference>
<gene>
    <name evidence="1" type="ORF">DVA86_34345</name>
</gene>
<sequence length="313" mass="34198">MIDDLEQLIARAVAEGYGDIYELTEVADDAPEDLAPYLPRLLAADVVYPGKLYRAADSEVQRGLVAKADTCCQDDADDELRLNHLLVALAQTRGPVAEAAFRRWRDQPPPGADQLHIGPADYMREGGWMLEGDDVRELGGPVSYGLEAEDGPEHSERERCRGCGGPVWTALDLDTADERVAEALAHVGWSGRLRPAFCYGCAAAADTLFIEVRPDGTSRLTDPPEPSTDAPMLEAPTVRMVLGDRSGRRPVGSAVGGQAVWMDDAAYPDCPKCRKPMASIAQIDMQDLTHHVGYHTFFLHTECHLAAMVTQWE</sequence>
<keyword evidence="2" id="KW-1185">Reference proteome</keyword>
<evidence type="ECO:0008006" key="3">
    <source>
        <dbReference type="Google" id="ProtNLM"/>
    </source>
</evidence>
<reference evidence="1 2" key="1">
    <citation type="submission" date="2018-07" db="EMBL/GenBank/DDBJ databases">
        <title>Draft genome of the type strain Streptomyces armeniacus ATCC 15676.</title>
        <authorList>
            <person name="Labana P."/>
            <person name="Gosse J.T."/>
            <person name="Boddy C.N."/>
        </authorList>
    </citation>
    <scope>NUCLEOTIDE SEQUENCE [LARGE SCALE GENOMIC DNA]</scope>
    <source>
        <strain evidence="1 2">ATCC 15676</strain>
    </source>
</reference>
<accession>A0A345XZ00</accession>
<dbReference type="EMBL" id="CP031320">
    <property type="protein sequence ID" value="AXK36866.1"/>
    <property type="molecule type" value="Genomic_DNA"/>
</dbReference>
<dbReference type="Gene3D" id="2.30.320.10">
    <property type="entry name" value="YwqG-like"/>
    <property type="match status" value="1"/>
</dbReference>
<proteinExistence type="predicted"/>
<dbReference type="KEGG" id="sarm:DVA86_34345"/>
<evidence type="ECO:0000313" key="1">
    <source>
        <dbReference type="EMBL" id="AXK36866.1"/>
    </source>
</evidence>
<name>A0A345XZ00_9ACTN</name>